<evidence type="ECO:0000313" key="7">
    <source>
        <dbReference type="Proteomes" id="UP000233767"/>
    </source>
</evidence>
<dbReference type="Gene3D" id="3.30.300.30">
    <property type="match status" value="1"/>
</dbReference>
<dbReference type="Proteomes" id="UP000275027">
    <property type="component" value="Unassembled WGS sequence"/>
</dbReference>
<reference evidence="5 7" key="1">
    <citation type="submission" date="2017-12" db="EMBL/GenBank/DDBJ databases">
        <title>Genomic Encyclopedia of Type Strains, Phase III (KMG-III): the genomes of soil and plant-associated and newly described type strains.</title>
        <authorList>
            <person name="Whitman W."/>
        </authorList>
    </citation>
    <scope>NUCLEOTIDE SEQUENCE [LARGE SCALE GENOMIC DNA]</scope>
    <source>
        <strain evidence="5 7">IP-10</strain>
    </source>
</reference>
<dbReference type="InterPro" id="IPR000873">
    <property type="entry name" value="AMP-dep_synth/lig_dom"/>
</dbReference>
<dbReference type="InterPro" id="IPR042099">
    <property type="entry name" value="ANL_N_sf"/>
</dbReference>
<evidence type="ECO:0000313" key="5">
    <source>
        <dbReference type="EMBL" id="PKW20584.1"/>
    </source>
</evidence>
<proteinExistence type="predicted"/>
<dbReference type="GO" id="GO:0016878">
    <property type="term" value="F:acid-thiol ligase activity"/>
    <property type="evidence" value="ECO:0007669"/>
    <property type="project" value="TreeGrafter"/>
</dbReference>
<dbReference type="PROSITE" id="PS00455">
    <property type="entry name" value="AMP_BINDING"/>
    <property type="match status" value="1"/>
</dbReference>
<keyword evidence="2" id="KW-0812">Transmembrane</keyword>
<name>A0A497U2K4_9FLAO</name>
<accession>A0A497U2K4</accession>
<dbReference type="InterPro" id="IPR045851">
    <property type="entry name" value="AMP-bd_C_sf"/>
</dbReference>
<evidence type="ECO:0000256" key="2">
    <source>
        <dbReference type="SAM" id="Phobius"/>
    </source>
</evidence>
<keyword evidence="1 6" id="KW-0436">Ligase</keyword>
<gene>
    <name evidence="5" type="ORF">B0G92_2734</name>
    <name evidence="6" type="ORF">CLV50_2744</name>
</gene>
<dbReference type="InterPro" id="IPR020845">
    <property type="entry name" value="AMP-binding_CS"/>
</dbReference>
<evidence type="ECO:0000313" key="6">
    <source>
        <dbReference type="EMBL" id="RLJ24027.1"/>
    </source>
</evidence>
<feature type="domain" description="AMP-dependent synthetase/ligase" evidence="3">
    <location>
        <begin position="47"/>
        <end position="390"/>
    </location>
</feature>
<dbReference type="PANTHER" id="PTHR43352">
    <property type="entry name" value="ACETYL-COA SYNTHETASE"/>
    <property type="match status" value="1"/>
</dbReference>
<dbReference type="EMBL" id="PJND01000009">
    <property type="protein sequence ID" value="PKW20584.1"/>
    <property type="molecule type" value="Genomic_DNA"/>
</dbReference>
<comment type="caution">
    <text evidence="6">The sequence shown here is derived from an EMBL/GenBank/DDBJ whole genome shotgun (WGS) entry which is preliminary data.</text>
</comment>
<dbReference type="EMBL" id="RCCB01000013">
    <property type="protein sequence ID" value="RLJ24027.1"/>
    <property type="molecule type" value="Genomic_DNA"/>
</dbReference>
<dbReference type="InterPro" id="IPR025110">
    <property type="entry name" value="AMP-bd_C"/>
</dbReference>
<dbReference type="PANTHER" id="PTHR43352:SF1">
    <property type="entry name" value="ANTHRANILATE--COA LIGASE"/>
    <property type="match status" value="1"/>
</dbReference>
<dbReference type="Pfam" id="PF13193">
    <property type="entry name" value="AMP-binding_C"/>
    <property type="match status" value="1"/>
</dbReference>
<feature type="transmembrane region" description="Helical" evidence="2">
    <location>
        <begin position="98"/>
        <end position="120"/>
    </location>
</feature>
<dbReference type="SUPFAM" id="SSF56801">
    <property type="entry name" value="Acetyl-CoA synthetase-like"/>
    <property type="match status" value="1"/>
</dbReference>
<evidence type="ECO:0000259" key="4">
    <source>
        <dbReference type="Pfam" id="PF13193"/>
    </source>
</evidence>
<sequence>MFQDNFAQKHLPSQKLQPDYIYNHPDFQLPEALNCVDRLLDSHVREGRGHHIAMRTFEKNWTYQDLYEKANQIAHVLVDDLGLVSGNRVLIRSANNPMFVACWFAVLKAGGIVVATMPLLREKELEVMIDSAEISHAFCDYRLEEALASVKSTFLKQVITFDGTEQSLSKLETLMHNKPKEFENFPTKADSVALIGFTSGTTGNPKMTSHYHKDILLICEAFPKYSLQPVPEDIFTGSPPLGFTFGLGGLVLFPFYFGASTFLIEKPSPELLLEAIQNHKVSIVFTAPTAWRVLATKVKDYNISSLRKCVSAGETLPEKVWEDWYEATGLKIIDGIGATEMLHIFISSNEENMKKGATGLPIRGYEARIVDRKGNELEINEPGRLAVRGITGCKYLNRTDKQKEYVQDGWNLTGDIFRKDEDGYYWFVARGDDMIISSGYNIAAIEVESVLLKHEDISECAVVGLPDENRGMLVCAYVVLADKSKACDEYVRSLQDWFKENAAPYKYPREIRFLEQLPKTETGKIQRYKLKAFGKGN</sequence>
<protein>
    <submittedName>
        <fullName evidence="6">2-aminobenzoate-CoA ligase</fullName>
    </submittedName>
    <submittedName>
        <fullName evidence="5">Anthranilate--CoA ligase</fullName>
    </submittedName>
</protein>
<feature type="domain" description="AMP-binding enzyme C-terminal" evidence="4">
    <location>
        <begin position="446"/>
        <end position="524"/>
    </location>
</feature>
<evidence type="ECO:0000313" key="8">
    <source>
        <dbReference type="Proteomes" id="UP000275027"/>
    </source>
</evidence>
<dbReference type="Proteomes" id="UP000233767">
    <property type="component" value="Unassembled WGS sequence"/>
</dbReference>
<dbReference type="AlphaFoldDB" id="A0A497U2K4"/>
<dbReference type="GO" id="GO:0044550">
    <property type="term" value="P:secondary metabolite biosynthetic process"/>
    <property type="evidence" value="ECO:0007669"/>
    <property type="project" value="TreeGrafter"/>
</dbReference>
<organism evidence="6 8">
    <name type="scientific">Flavobacterium lindanitolerans</name>
    <dbReference type="NCBI Taxonomy" id="428988"/>
    <lineage>
        <taxon>Bacteria</taxon>
        <taxon>Pseudomonadati</taxon>
        <taxon>Bacteroidota</taxon>
        <taxon>Flavobacteriia</taxon>
        <taxon>Flavobacteriales</taxon>
        <taxon>Flavobacteriaceae</taxon>
        <taxon>Flavobacterium</taxon>
    </lineage>
</organism>
<evidence type="ECO:0000256" key="1">
    <source>
        <dbReference type="ARBA" id="ARBA00022598"/>
    </source>
</evidence>
<keyword evidence="2" id="KW-1133">Transmembrane helix</keyword>
<keyword evidence="2" id="KW-0472">Membrane</keyword>
<dbReference type="RefSeq" id="WP_101472601.1">
    <property type="nucleotide sequence ID" value="NZ_PJND01000009.1"/>
</dbReference>
<reference evidence="6 8" key="2">
    <citation type="submission" date="2018-10" db="EMBL/GenBank/DDBJ databases">
        <title>Genomic Encyclopedia of Archaeal and Bacterial Type Strains, Phase II (KMG-II): from individual species to whole genera.</title>
        <authorList>
            <person name="Goeker M."/>
        </authorList>
    </citation>
    <scope>NUCLEOTIDE SEQUENCE [LARGE SCALE GENOMIC DNA]</scope>
    <source>
        <strain evidence="6 8">DSM 21886</strain>
    </source>
</reference>
<dbReference type="Gene3D" id="3.40.50.12780">
    <property type="entry name" value="N-terminal domain of ligase-like"/>
    <property type="match status" value="1"/>
</dbReference>
<dbReference type="Pfam" id="PF00501">
    <property type="entry name" value="AMP-binding"/>
    <property type="match status" value="1"/>
</dbReference>
<evidence type="ECO:0000259" key="3">
    <source>
        <dbReference type="Pfam" id="PF00501"/>
    </source>
</evidence>
<keyword evidence="7" id="KW-1185">Reference proteome</keyword>